<evidence type="ECO:0000256" key="1">
    <source>
        <dbReference type="SAM" id="Phobius"/>
    </source>
</evidence>
<keyword evidence="1" id="KW-0472">Membrane</keyword>
<keyword evidence="1" id="KW-1133">Transmembrane helix</keyword>
<dbReference type="AlphaFoldDB" id="C6HHU7"/>
<keyword evidence="1" id="KW-0812">Transmembrane</keyword>
<feature type="transmembrane region" description="Helical" evidence="1">
    <location>
        <begin position="24"/>
        <end position="42"/>
    </location>
</feature>
<organism evidence="2 3">
    <name type="scientific">Ajellomyces capsulatus (strain H143)</name>
    <name type="common">Darling's disease fungus</name>
    <name type="synonym">Histoplasma capsulatum</name>
    <dbReference type="NCBI Taxonomy" id="544712"/>
    <lineage>
        <taxon>Eukaryota</taxon>
        <taxon>Fungi</taxon>
        <taxon>Dikarya</taxon>
        <taxon>Ascomycota</taxon>
        <taxon>Pezizomycotina</taxon>
        <taxon>Eurotiomycetes</taxon>
        <taxon>Eurotiomycetidae</taxon>
        <taxon>Onygenales</taxon>
        <taxon>Ajellomycetaceae</taxon>
        <taxon>Histoplasma</taxon>
    </lineage>
</organism>
<name>C6HHU7_AJECH</name>
<dbReference type="HOGENOM" id="CLU_2319723_0_0_1"/>
<evidence type="ECO:0000313" key="3">
    <source>
        <dbReference type="Proteomes" id="UP000002624"/>
    </source>
</evidence>
<evidence type="ECO:0000313" key="2">
    <source>
        <dbReference type="EMBL" id="EER40381.1"/>
    </source>
</evidence>
<dbReference type="VEuPathDB" id="FungiDB:HCDG_05778"/>
<sequence length="99" mass="11198">MAFEYRDIEICRLDILPLVLARRWGILILALPALAAFGNLSGPLRLSDAQNRPVVRVKATSTQEFTVSPPYHQPLYLTTTSLDRPENTSTRLCMTWPID</sequence>
<dbReference type="EMBL" id="GG692427">
    <property type="protein sequence ID" value="EER40381.1"/>
    <property type="molecule type" value="Genomic_DNA"/>
</dbReference>
<dbReference type="Proteomes" id="UP000002624">
    <property type="component" value="Unassembled WGS sequence"/>
</dbReference>
<gene>
    <name evidence="2" type="ORF">HCDG_05778</name>
</gene>
<protein>
    <submittedName>
        <fullName evidence="2">Uncharacterized protein</fullName>
    </submittedName>
</protein>
<accession>C6HHU7</accession>
<reference evidence="3" key="1">
    <citation type="submission" date="2009-05" db="EMBL/GenBank/DDBJ databases">
        <title>The genome sequence of Ajellomyces capsulatus strain H143.</title>
        <authorList>
            <person name="Champion M."/>
            <person name="Cuomo C.A."/>
            <person name="Ma L.-J."/>
            <person name="Henn M.R."/>
            <person name="Sil A."/>
            <person name="Goldman B."/>
            <person name="Young S.K."/>
            <person name="Kodira C.D."/>
            <person name="Zeng Q."/>
            <person name="Koehrsen M."/>
            <person name="Alvarado L."/>
            <person name="Berlin A.M."/>
            <person name="Borenstein D."/>
            <person name="Chen Z."/>
            <person name="Engels R."/>
            <person name="Freedman E."/>
            <person name="Gellesch M."/>
            <person name="Goldberg J."/>
            <person name="Griggs A."/>
            <person name="Gujja S."/>
            <person name="Heiman D.I."/>
            <person name="Hepburn T.A."/>
            <person name="Howarth C."/>
            <person name="Jen D."/>
            <person name="Larson L."/>
            <person name="Lewis B."/>
            <person name="Mehta T."/>
            <person name="Park D."/>
            <person name="Pearson M."/>
            <person name="Roberts A."/>
            <person name="Saif S."/>
            <person name="Shea T.D."/>
            <person name="Shenoy N."/>
            <person name="Sisk P."/>
            <person name="Stolte C."/>
            <person name="Sykes S."/>
            <person name="Walk T."/>
            <person name="White J."/>
            <person name="Yandava C."/>
            <person name="Klein B."/>
            <person name="McEwen J.G."/>
            <person name="Puccia R."/>
            <person name="Goldman G.H."/>
            <person name="Felipe M.S."/>
            <person name="Nino-Vega G."/>
            <person name="San-Blas G."/>
            <person name="Taylor J.W."/>
            <person name="Mendoza L."/>
            <person name="Galagan J.E."/>
            <person name="Nusbaum C."/>
            <person name="Birren B.W."/>
        </authorList>
    </citation>
    <scope>NUCLEOTIDE SEQUENCE [LARGE SCALE GENOMIC DNA]</scope>
    <source>
        <strain evidence="3">H143</strain>
    </source>
</reference>
<proteinExistence type="predicted"/>